<dbReference type="InterPro" id="IPR022837">
    <property type="entry name" value="MsrQ-like"/>
</dbReference>
<dbReference type="HAMAP" id="MF_01207">
    <property type="entry name" value="MsrQ"/>
    <property type="match status" value="1"/>
</dbReference>
<organism evidence="9 10">
    <name type="scientific">Chitinivorax tropicus</name>
    <dbReference type="NCBI Taxonomy" id="714531"/>
    <lineage>
        <taxon>Bacteria</taxon>
        <taxon>Pseudomonadati</taxon>
        <taxon>Pseudomonadota</taxon>
        <taxon>Betaproteobacteria</taxon>
        <taxon>Chitinivorax</taxon>
    </lineage>
</organism>
<comment type="cofactor">
    <cofactor evidence="7">
        <name>heme b</name>
        <dbReference type="ChEBI" id="CHEBI:60344"/>
    </cofactor>
    <text evidence="7">Binds 1 heme b (iron(II)-protoporphyrin IX) group per subunit.</text>
</comment>
<gene>
    <name evidence="7" type="primary">msrQ</name>
    <name evidence="9" type="ORF">HNQ59_000405</name>
</gene>
<evidence type="ECO:0000256" key="5">
    <source>
        <dbReference type="ARBA" id="ARBA00023004"/>
    </source>
</evidence>
<dbReference type="PANTHER" id="PTHR36964">
    <property type="entry name" value="PROTEIN-METHIONINE-SULFOXIDE REDUCTASE HEME-BINDING SUBUNIT MSRQ"/>
    <property type="match status" value="1"/>
</dbReference>
<evidence type="ECO:0000256" key="1">
    <source>
        <dbReference type="ARBA" id="ARBA00004141"/>
    </source>
</evidence>
<keyword evidence="4 7" id="KW-1133">Transmembrane helix</keyword>
<name>A0A840MLR9_9PROT</name>
<comment type="caution">
    <text evidence="9">The sequence shown here is derived from an EMBL/GenBank/DDBJ whole genome shotgun (WGS) entry which is preliminary data.</text>
</comment>
<dbReference type="EMBL" id="JACHHY010000002">
    <property type="protein sequence ID" value="MBB5017143.1"/>
    <property type="molecule type" value="Genomic_DNA"/>
</dbReference>
<dbReference type="GO" id="GO:0009055">
    <property type="term" value="F:electron transfer activity"/>
    <property type="evidence" value="ECO:0007669"/>
    <property type="project" value="UniProtKB-UniRule"/>
</dbReference>
<comment type="subunit">
    <text evidence="7">Heterodimer of a catalytic subunit (MsrP) and a heme-binding subunit (MsrQ).</text>
</comment>
<evidence type="ECO:0000256" key="2">
    <source>
        <dbReference type="ARBA" id="ARBA00022448"/>
    </source>
</evidence>
<keyword evidence="10" id="KW-1185">Reference proteome</keyword>
<keyword evidence="7" id="KW-0249">Electron transport</keyword>
<dbReference type="GO" id="GO:0010181">
    <property type="term" value="F:FMN binding"/>
    <property type="evidence" value="ECO:0007669"/>
    <property type="project" value="UniProtKB-UniRule"/>
</dbReference>
<keyword evidence="2 7" id="KW-0813">Transport</keyword>
<dbReference type="Pfam" id="PF01794">
    <property type="entry name" value="Ferric_reduct"/>
    <property type="match status" value="1"/>
</dbReference>
<accession>A0A840MLR9</accession>
<keyword evidence="3 7" id="KW-0812">Transmembrane</keyword>
<comment type="caution">
    <text evidence="7">Lacks conserved residue(s) required for the propagation of feature annotation.</text>
</comment>
<dbReference type="Proteomes" id="UP000575898">
    <property type="component" value="Unassembled WGS sequence"/>
</dbReference>
<dbReference type="AlphaFoldDB" id="A0A840MLR9"/>
<keyword evidence="7" id="KW-0349">Heme</keyword>
<reference evidence="9 10" key="1">
    <citation type="submission" date="2020-08" db="EMBL/GenBank/DDBJ databases">
        <title>Genomic Encyclopedia of Type Strains, Phase IV (KMG-IV): sequencing the most valuable type-strain genomes for metagenomic binning, comparative biology and taxonomic classification.</title>
        <authorList>
            <person name="Goeker M."/>
        </authorList>
    </citation>
    <scope>NUCLEOTIDE SEQUENCE [LARGE SCALE GENOMIC DNA]</scope>
    <source>
        <strain evidence="9 10">DSM 27165</strain>
    </source>
</reference>
<dbReference type="InterPro" id="IPR013130">
    <property type="entry name" value="Fe3_Rdtase_TM_dom"/>
</dbReference>
<comment type="function">
    <text evidence="7">Part of the MsrPQ system that repairs oxidized periplasmic proteins containing methionine sulfoxide residues (Met-O), using respiratory chain electrons. Thus protects these proteins from oxidative-stress damage caused by reactive species of oxygen and chlorine generated by the host defense mechanisms. MsrPQ is essential for the maintenance of envelope integrity under bleach stress, rescuing a wide series of structurally unrelated periplasmic proteins from methionine oxidation. MsrQ provides electrons for reduction to the reductase catalytic subunit MsrP, using the quinone pool of the respiratory chain.</text>
</comment>
<keyword evidence="7" id="KW-0479">Metal-binding</keyword>
<feature type="transmembrane region" description="Helical" evidence="7">
    <location>
        <begin position="108"/>
        <end position="125"/>
    </location>
</feature>
<dbReference type="GO" id="GO:0020037">
    <property type="term" value="F:heme binding"/>
    <property type="evidence" value="ECO:0007669"/>
    <property type="project" value="UniProtKB-UniRule"/>
</dbReference>
<sequence>MAKIMVFLICLYPLGRLLTLALTDHLGANPIEFITRSTGTWTLVGILLTLAITPLRRLTGMSWLLKLRRMLGLFAFFYASLHLTTYLWLDQFFDWSAIVRDIVKRPFITVGIAAWLLLLPLVLTSTNHMMKRLGRRWGQLHQVVYVIAILGVLHYWWLVKRDLTQPMIYAVVLTLLLGIRIWYRFCQKRPG</sequence>
<dbReference type="GO" id="GO:0030091">
    <property type="term" value="P:protein repair"/>
    <property type="evidence" value="ECO:0007669"/>
    <property type="project" value="UniProtKB-UniRule"/>
</dbReference>
<feature type="domain" description="Ferric oxidoreductase" evidence="8">
    <location>
        <begin position="39"/>
        <end position="152"/>
    </location>
</feature>
<comment type="similarity">
    <text evidence="7">Belongs to the MsrQ family.</text>
</comment>
<evidence type="ECO:0000256" key="7">
    <source>
        <dbReference type="HAMAP-Rule" id="MF_01207"/>
    </source>
</evidence>
<evidence type="ECO:0000256" key="4">
    <source>
        <dbReference type="ARBA" id="ARBA00022989"/>
    </source>
</evidence>
<dbReference type="GO" id="GO:0016679">
    <property type="term" value="F:oxidoreductase activity, acting on diphenols and related substances as donors"/>
    <property type="evidence" value="ECO:0007669"/>
    <property type="project" value="TreeGrafter"/>
</dbReference>
<keyword evidence="7" id="KW-0288">FMN</keyword>
<feature type="transmembrane region" description="Helical" evidence="7">
    <location>
        <begin position="137"/>
        <end position="157"/>
    </location>
</feature>
<protein>
    <recommendedName>
        <fullName evidence="7">Protein-methionine-sulfoxide reductase heme-binding subunit MsrQ</fullName>
    </recommendedName>
    <alternativeName>
        <fullName evidence="7">Flavocytochrome MsrQ</fullName>
    </alternativeName>
</protein>
<keyword evidence="7" id="KW-0285">Flavoprotein</keyword>
<proteinExistence type="inferred from homology"/>
<evidence type="ECO:0000313" key="10">
    <source>
        <dbReference type="Proteomes" id="UP000575898"/>
    </source>
</evidence>
<keyword evidence="5 7" id="KW-0408">Iron</keyword>
<feature type="transmembrane region" description="Helical" evidence="7">
    <location>
        <begin position="70"/>
        <end position="88"/>
    </location>
</feature>
<comment type="subcellular location">
    <subcellularLocation>
        <location evidence="7">Cell membrane</location>
        <topology evidence="7">Multi-pass membrane protein</topology>
    </subcellularLocation>
    <subcellularLocation>
        <location evidence="1">Membrane</location>
        <topology evidence="1">Multi-pass membrane protein</topology>
    </subcellularLocation>
</comment>
<evidence type="ECO:0000256" key="3">
    <source>
        <dbReference type="ARBA" id="ARBA00022692"/>
    </source>
</evidence>
<evidence type="ECO:0000256" key="6">
    <source>
        <dbReference type="ARBA" id="ARBA00023136"/>
    </source>
</evidence>
<evidence type="ECO:0000313" key="9">
    <source>
        <dbReference type="EMBL" id="MBB5017143.1"/>
    </source>
</evidence>
<dbReference type="RefSeq" id="WP_246490809.1">
    <property type="nucleotide sequence ID" value="NZ_JACHHY010000002.1"/>
</dbReference>
<keyword evidence="6 7" id="KW-0472">Membrane</keyword>
<comment type="cofactor">
    <cofactor evidence="7">
        <name>FMN</name>
        <dbReference type="ChEBI" id="CHEBI:58210"/>
    </cofactor>
    <text evidence="7">Binds 1 FMN per subunit.</text>
</comment>
<feature type="transmembrane region" description="Helical" evidence="7">
    <location>
        <begin position="39"/>
        <end position="58"/>
    </location>
</feature>
<keyword evidence="7" id="KW-1003">Cell membrane</keyword>
<dbReference type="PANTHER" id="PTHR36964:SF1">
    <property type="entry name" value="PROTEIN-METHIONINE-SULFOXIDE REDUCTASE HEME-BINDING SUBUNIT MSRQ"/>
    <property type="match status" value="1"/>
</dbReference>
<evidence type="ECO:0000259" key="8">
    <source>
        <dbReference type="Pfam" id="PF01794"/>
    </source>
</evidence>
<dbReference type="GO" id="GO:0005886">
    <property type="term" value="C:plasma membrane"/>
    <property type="evidence" value="ECO:0007669"/>
    <property type="project" value="UniProtKB-SubCell"/>
</dbReference>
<feature type="transmembrane region" description="Helical" evidence="7">
    <location>
        <begin position="163"/>
        <end position="183"/>
    </location>
</feature>
<dbReference type="GO" id="GO:0046872">
    <property type="term" value="F:metal ion binding"/>
    <property type="evidence" value="ECO:0007669"/>
    <property type="project" value="UniProtKB-KW"/>
</dbReference>